<dbReference type="AlphaFoldDB" id="A0A9P6MQW3"/>
<gene>
    <name evidence="1" type="ORF">BGZ80_001386</name>
</gene>
<dbReference type="Proteomes" id="UP000703661">
    <property type="component" value="Unassembled WGS sequence"/>
</dbReference>
<keyword evidence="2" id="KW-1185">Reference proteome</keyword>
<reference evidence="1" key="1">
    <citation type="journal article" date="2020" name="Fungal Divers.">
        <title>Resolving the Mortierellaceae phylogeny through synthesis of multi-gene phylogenetics and phylogenomics.</title>
        <authorList>
            <person name="Vandepol N."/>
            <person name="Liber J."/>
            <person name="Desiro A."/>
            <person name="Na H."/>
            <person name="Kennedy M."/>
            <person name="Barry K."/>
            <person name="Grigoriev I.V."/>
            <person name="Miller A.N."/>
            <person name="O'Donnell K."/>
            <person name="Stajich J.E."/>
            <person name="Bonito G."/>
        </authorList>
    </citation>
    <scope>NUCLEOTIDE SEQUENCE</scope>
    <source>
        <strain evidence="1">NRRL 2769</strain>
    </source>
</reference>
<proteinExistence type="predicted"/>
<comment type="caution">
    <text evidence="1">The sequence shown here is derived from an EMBL/GenBank/DDBJ whole genome shotgun (WGS) entry which is preliminary data.</text>
</comment>
<name>A0A9P6MQW3_9FUNG</name>
<protein>
    <submittedName>
        <fullName evidence="1">Uncharacterized protein</fullName>
    </submittedName>
</protein>
<organism evidence="1 2">
    <name type="scientific">Entomortierella chlamydospora</name>
    <dbReference type="NCBI Taxonomy" id="101097"/>
    <lineage>
        <taxon>Eukaryota</taxon>
        <taxon>Fungi</taxon>
        <taxon>Fungi incertae sedis</taxon>
        <taxon>Mucoromycota</taxon>
        <taxon>Mortierellomycotina</taxon>
        <taxon>Mortierellomycetes</taxon>
        <taxon>Mortierellales</taxon>
        <taxon>Mortierellaceae</taxon>
        <taxon>Entomortierella</taxon>
    </lineage>
</organism>
<accession>A0A9P6MQW3</accession>
<evidence type="ECO:0000313" key="1">
    <source>
        <dbReference type="EMBL" id="KAG0010556.1"/>
    </source>
</evidence>
<evidence type="ECO:0000313" key="2">
    <source>
        <dbReference type="Proteomes" id="UP000703661"/>
    </source>
</evidence>
<sequence length="326" mass="37526">MLKCFHFSLQGEYMDRKEAKALIDTFFSGVQSPKLNFMDTDNQYRKPLQKPMLSTLSIADADIRTENISHLFLPFRDSFFNQILTTLEVEPTIGTDYHDVGYILHDFLCTAPALLHVIAPTIPCYAEYLDLASTVPGEEEYCIPRNCRPEQQISGQFRLKKRMWACRGLQTLKIQFKSMIADSPSAENARIMFGYIARTCPKLRVLSIYRQDLDLKLDGGFCLLTKLERLERLMIQTDSKMLLKLKDVEWMARFPKKAKLPWLGNSHSTTSVHSISGHSSVSVRRNNSIQVGRYKNERGETVKDNLKAIIENIRPDIEFSMDASRW</sequence>
<dbReference type="EMBL" id="JAAAID010001311">
    <property type="protein sequence ID" value="KAG0010556.1"/>
    <property type="molecule type" value="Genomic_DNA"/>
</dbReference>